<keyword evidence="11" id="KW-1185">Reference proteome</keyword>
<keyword evidence="2 8" id="KW-0812">Transmembrane</keyword>
<comment type="subcellular location">
    <subcellularLocation>
        <location evidence="1">Membrane</location>
        <topology evidence="1">Multi-pass membrane protein</topology>
    </subcellularLocation>
</comment>
<dbReference type="PANTHER" id="PTHR24238">
    <property type="entry name" value="G-PROTEIN COUPLED RECEPTOR"/>
    <property type="match status" value="1"/>
</dbReference>
<evidence type="ECO:0000256" key="7">
    <source>
        <dbReference type="ARBA" id="ARBA00023224"/>
    </source>
</evidence>
<evidence type="ECO:0000313" key="11">
    <source>
        <dbReference type="Proteomes" id="UP000596742"/>
    </source>
</evidence>
<keyword evidence="3 8" id="KW-1133">Transmembrane helix</keyword>
<dbReference type="SUPFAM" id="SSF81321">
    <property type="entry name" value="Family A G protein-coupled receptor-like"/>
    <property type="match status" value="1"/>
</dbReference>
<dbReference type="InterPro" id="IPR017452">
    <property type="entry name" value="GPCR_Rhodpsn_7TM"/>
</dbReference>
<dbReference type="InterPro" id="IPR000276">
    <property type="entry name" value="GPCR_Rhodpsn"/>
</dbReference>
<dbReference type="AlphaFoldDB" id="A0A8B6DGW9"/>
<evidence type="ECO:0000256" key="6">
    <source>
        <dbReference type="ARBA" id="ARBA00023170"/>
    </source>
</evidence>
<dbReference type="Gene3D" id="1.20.1070.10">
    <property type="entry name" value="Rhodopsin 7-helix transmembrane proteins"/>
    <property type="match status" value="1"/>
</dbReference>
<keyword evidence="6" id="KW-0675">Receptor</keyword>
<dbReference type="GO" id="GO:0004930">
    <property type="term" value="F:G protein-coupled receptor activity"/>
    <property type="evidence" value="ECO:0007669"/>
    <property type="project" value="UniProtKB-KW"/>
</dbReference>
<feature type="domain" description="G-protein coupled receptors family 1 profile" evidence="9">
    <location>
        <begin position="1"/>
        <end position="279"/>
    </location>
</feature>
<dbReference type="GO" id="GO:0016020">
    <property type="term" value="C:membrane"/>
    <property type="evidence" value="ECO:0007669"/>
    <property type="project" value="UniProtKB-SubCell"/>
</dbReference>
<keyword evidence="7" id="KW-0807">Transducer</keyword>
<evidence type="ECO:0000313" key="10">
    <source>
        <dbReference type="EMBL" id="VDI19003.1"/>
    </source>
</evidence>
<dbReference type="Proteomes" id="UP000596742">
    <property type="component" value="Unassembled WGS sequence"/>
</dbReference>
<dbReference type="PROSITE" id="PS50262">
    <property type="entry name" value="G_PROTEIN_RECEP_F1_2"/>
    <property type="match status" value="1"/>
</dbReference>
<feature type="transmembrane region" description="Helical" evidence="8">
    <location>
        <begin position="12"/>
        <end position="38"/>
    </location>
</feature>
<evidence type="ECO:0000256" key="5">
    <source>
        <dbReference type="ARBA" id="ARBA00023136"/>
    </source>
</evidence>
<feature type="transmembrane region" description="Helical" evidence="8">
    <location>
        <begin position="44"/>
        <end position="68"/>
    </location>
</feature>
<keyword evidence="4" id="KW-0297">G-protein coupled receptor</keyword>
<name>A0A8B6DGW9_MYTGA</name>
<evidence type="ECO:0000259" key="9">
    <source>
        <dbReference type="PROSITE" id="PS50262"/>
    </source>
</evidence>
<accession>A0A8B6DGW9</accession>
<feature type="transmembrane region" description="Helical" evidence="8">
    <location>
        <begin position="260"/>
        <end position="282"/>
    </location>
</feature>
<evidence type="ECO:0000256" key="4">
    <source>
        <dbReference type="ARBA" id="ARBA00023040"/>
    </source>
</evidence>
<reference evidence="10" key="1">
    <citation type="submission" date="2018-11" db="EMBL/GenBank/DDBJ databases">
        <authorList>
            <person name="Alioto T."/>
            <person name="Alioto T."/>
        </authorList>
    </citation>
    <scope>NUCLEOTIDE SEQUENCE</scope>
</reference>
<dbReference type="CDD" id="cd00637">
    <property type="entry name" value="7tm_classA_rhodopsin-like"/>
    <property type="match status" value="1"/>
</dbReference>
<evidence type="ECO:0000256" key="2">
    <source>
        <dbReference type="ARBA" id="ARBA00022692"/>
    </source>
</evidence>
<comment type="caution">
    <text evidence="10">The sequence shown here is derived from an EMBL/GenBank/DDBJ whole genome shotgun (WGS) entry which is preliminary data.</text>
</comment>
<feature type="transmembrane region" description="Helical" evidence="8">
    <location>
        <begin position="141"/>
        <end position="164"/>
    </location>
</feature>
<evidence type="ECO:0000256" key="1">
    <source>
        <dbReference type="ARBA" id="ARBA00004141"/>
    </source>
</evidence>
<dbReference type="EMBL" id="UYJE01003412">
    <property type="protein sequence ID" value="VDI19003.1"/>
    <property type="molecule type" value="Genomic_DNA"/>
</dbReference>
<dbReference type="PRINTS" id="PR00237">
    <property type="entry name" value="GPCRRHODOPSN"/>
</dbReference>
<protein>
    <recommendedName>
        <fullName evidence="9">G-protein coupled receptors family 1 profile domain-containing protein</fullName>
    </recommendedName>
</protein>
<feature type="transmembrane region" description="Helical" evidence="8">
    <location>
        <begin position="215"/>
        <end position="240"/>
    </location>
</feature>
<evidence type="ECO:0000256" key="8">
    <source>
        <dbReference type="SAM" id="Phobius"/>
    </source>
</evidence>
<dbReference type="OrthoDB" id="6071373at2759"/>
<proteinExistence type="predicted"/>
<feature type="transmembrane region" description="Helical" evidence="8">
    <location>
        <begin position="89"/>
        <end position="111"/>
    </location>
</feature>
<sequence length="297" mass="33811">MKENRDDRNFIPILSVFDLIASTSASVFFVLESIYFVVFPSESLCIGLFFVMTGSSSTSGLLLLLIAVQRYLKICKPLGNQMNESKRKIALMAVIVISILWSCPVLVLAGIKQVEGVVHTINVTGWSCYPTSGKYPTIEGVYYSLFFFLVAANIFIVTLLYIPIGIQIYKHTRKTQTANANIASAPSDSTSESKPVDGPSLVAFTRKKAYRASQINFNMIFMTIMMFYLISYVPTCIFILIGKLSDHDFWYNLSTEEMNIYFTLDRFYVINHVVNPIIYCYFDFKFRKDFISLFRCS</sequence>
<organism evidence="10 11">
    <name type="scientific">Mytilus galloprovincialis</name>
    <name type="common">Mediterranean mussel</name>
    <dbReference type="NCBI Taxonomy" id="29158"/>
    <lineage>
        <taxon>Eukaryota</taxon>
        <taxon>Metazoa</taxon>
        <taxon>Spiralia</taxon>
        <taxon>Lophotrochozoa</taxon>
        <taxon>Mollusca</taxon>
        <taxon>Bivalvia</taxon>
        <taxon>Autobranchia</taxon>
        <taxon>Pteriomorphia</taxon>
        <taxon>Mytilida</taxon>
        <taxon>Mytiloidea</taxon>
        <taxon>Mytilidae</taxon>
        <taxon>Mytilinae</taxon>
        <taxon>Mytilus</taxon>
    </lineage>
</organism>
<gene>
    <name evidence="10" type="ORF">MGAL_10B066616</name>
</gene>
<evidence type="ECO:0000256" key="3">
    <source>
        <dbReference type="ARBA" id="ARBA00022989"/>
    </source>
</evidence>
<dbReference type="PANTHER" id="PTHR24238:SF47">
    <property type="entry name" value="ECDYSTEROIDS_DOPAMINE RECEPTOR-RELATED"/>
    <property type="match status" value="1"/>
</dbReference>
<dbReference type="Pfam" id="PF00001">
    <property type="entry name" value="7tm_1"/>
    <property type="match status" value="1"/>
</dbReference>
<keyword evidence="5 8" id="KW-0472">Membrane</keyword>